<evidence type="ECO:0000256" key="1">
    <source>
        <dbReference type="ARBA" id="ARBA00022448"/>
    </source>
</evidence>
<proteinExistence type="predicted"/>
<feature type="domain" description="RCK N-terminal" evidence="3">
    <location>
        <begin position="1"/>
        <end position="127"/>
    </location>
</feature>
<protein>
    <submittedName>
        <fullName evidence="5">Universal stress protein</fullName>
    </submittedName>
</protein>
<organism evidence="5 6">
    <name type="scientific">Dissulfurirhabdus thermomarina</name>
    <dbReference type="NCBI Taxonomy" id="1765737"/>
    <lineage>
        <taxon>Bacteria</taxon>
        <taxon>Deltaproteobacteria</taxon>
        <taxon>Dissulfurirhabdaceae</taxon>
        <taxon>Dissulfurirhabdus</taxon>
    </lineage>
</organism>
<dbReference type="PANTHER" id="PTHR43833">
    <property type="entry name" value="POTASSIUM CHANNEL PROTEIN 2-RELATED-RELATED"/>
    <property type="match status" value="1"/>
</dbReference>
<evidence type="ECO:0000259" key="3">
    <source>
        <dbReference type="PROSITE" id="PS51201"/>
    </source>
</evidence>
<dbReference type="Pfam" id="PF00582">
    <property type="entry name" value="Usp"/>
    <property type="match status" value="1"/>
</dbReference>
<dbReference type="RefSeq" id="WP_163299721.1">
    <property type="nucleotide sequence ID" value="NZ_JAAGRR010000182.1"/>
</dbReference>
<dbReference type="InterPro" id="IPR050721">
    <property type="entry name" value="Trk_Ktr_HKT_K-transport"/>
</dbReference>
<keyword evidence="1" id="KW-0813">Transport</keyword>
<dbReference type="CDD" id="cd00293">
    <property type="entry name" value="USP-like"/>
    <property type="match status" value="1"/>
</dbReference>
<dbReference type="GO" id="GO:0008324">
    <property type="term" value="F:monoatomic cation transmembrane transporter activity"/>
    <property type="evidence" value="ECO:0007669"/>
    <property type="project" value="InterPro"/>
</dbReference>
<dbReference type="GO" id="GO:0006813">
    <property type="term" value="P:potassium ion transport"/>
    <property type="evidence" value="ECO:0007669"/>
    <property type="project" value="InterPro"/>
</dbReference>
<dbReference type="InterPro" id="IPR006016">
    <property type="entry name" value="UspA"/>
</dbReference>
<dbReference type="PROSITE" id="PS51201">
    <property type="entry name" value="RCK_N"/>
    <property type="match status" value="1"/>
</dbReference>
<dbReference type="PROSITE" id="PS51202">
    <property type="entry name" value="RCK_C"/>
    <property type="match status" value="1"/>
</dbReference>
<reference evidence="5 6" key="1">
    <citation type="submission" date="2020-02" db="EMBL/GenBank/DDBJ databases">
        <title>Comparative genomics of sulfur disproportionating microorganisms.</title>
        <authorList>
            <person name="Ward L.M."/>
            <person name="Bertran E."/>
            <person name="Johnston D.T."/>
        </authorList>
    </citation>
    <scope>NUCLEOTIDE SEQUENCE [LARGE SCALE GENOMIC DNA]</scope>
    <source>
        <strain evidence="5 6">DSM 100025</strain>
    </source>
</reference>
<dbReference type="SUPFAM" id="SSF51735">
    <property type="entry name" value="NAD(P)-binding Rossmann-fold domains"/>
    <property type="match status" value="1"/>
</dbReference>
<evidence type="ECO:0000313" key="5">
    <source>
        <dbReference type="EMBL" id="NDY43474.1"/>
    </source>
</evidence>
<dbReference type="PANTHER" id="PTHR43833:SF5">
    <property type="entry name" value="TRK SYSTEM POTASSIUM UPTAKE PROTEIN TRKA"/>
    <property type="match status" value="1"/>
</dbReference>
<evidence type="ECO:0000256" key="2">
    <source>
        <dbReference type="ARBA" id="ARBA00023065"/>
    </source>
</evidence>
<dbReference type="Pfam" id="PF02080">
    <property type="entry name" value="TrkA_C"/>
    <property type="match status" value="1"/>
</dbReference>
<dbReference type="InterPro" id="IPR036721">
    <property type="entry name" value="RCK_C_sf"/>
</dbReference>
<dbReference type="AlphaFoldDB" id="A0A6N9TUR9"/>
<dbReference type="SUPFAM" id="SSF116726">
    <property type="entry name" value="TrkA C-terminal domain-like"/>
    <property type="match status" value="1"/>
</dbReference>
<evidence type="ECO:0000259" key="4">
    <source>
        <dbReference type="PROSITE" id="PS51202"/>
    </source>
</evidence>
<dbReference type="InterPro" id="IPR003148">
    <property type="entry name" value="RCK_N"/>
</dbReference>
<name>A0A6N9TUR9_DISTH</name>
<dbReference type="InterPro" id="IPR036291">
    <property type="entry name" value="NAD(P)-bd_dom_sf"/>
</dbReference>
<dbReference type="Pfam" id="PF02254">
    <property type="entry name" value="TrkA_N"/>
    <property type="match status" value="1"/>
</dbReference>
<keyword evidence="6" id="KW-1185">Reference proteome</keyword>
<evidence type="ECO:0000313" key="6">
    <source>
        <dbReference type="Proteomes" id="UP000469346"/>
    </source>
</evidence>
<dbReference type="InterPro" id="IPR006037">
    <property type="entry name" value="RCK_C"/>
</dbReference>
<dbReference type="Gene3D" id="3.40.50.12370">
    <property type="match status" value="1"/>
</dbReference>
<dbReference type="EMBL" id="JAAGRR010000182">
    <property type="protein sequence ID" value="NDY43474.1"/>
    <property type="molecule type" value="Genomic_DNA"/>
</dbReference>
<dbReference type="Gene3D" id="3.30.70.1450">
    <property type="entry name" value="Regulator of K+ conductance, C-terminal domain"/>
    <property type="match status" value="1"/>
</dbReference>
<dbReference type="Gene3D" id="3.40.50.720">
    <property type="entry name" value="NAD(P)-binding Rossmann-like Domain"/>
    <property type="match status" value="1"/>
</dbReference>
<sequence length="470" mass="50516">MKLLIAGAGKTARELLRRLGQSWDVTLLDQDEGHLGEHRHREQVRRLVLGDASSRVILDEAGIAGHDFVAAVTNRDEVNLEVCRYARKVGVQNVIALVNDSLNLPQFQELGVRAICPGHLVARDIELFLESPRLFVSTIAEGAGEVMEVEVVRRAQAAGRAIKDFASRDWLIAAVHRAGQLIIPHGDTVIRAGDRLTIVGRADLYRSIAHFFSLAEPSFPLEYGQHVLLPLGGVDDLPEGLLDEVAYLLHNTRANGLTVLCAGEVPPELEAAKGRFEELGRLQVRVVTGSLEEVLVQTSKGESVGCVVSAPRPLGPVARILGIPTVVALAHRLACPLLVGRRSLPYRRILVPCSGTKSTGLALETAVDLAKQLGAEVTAVTVTDPLAASGTGSPEWAEEALTQARQIGKLQQFSILEVIRDGNPIKEILAEAADHDLLVVGSTSQSASLLRPHIGEHLVQDAPCSVLVVT</sequence>
<comment type="caution">
    <text evidence="5">The sequence shown here is derived from an EMBL/GenBank/DDBJ whole genome shotgun (WGS) entry which is preliminary data.</text>
</comment>
<feature type="domain" description="RCK C-terminal" evidence="4">
    <location>
        <begin position="134"/>
        <end position="214"/>
    </location>
</feature>
<accession>A0A6N9TUR9</accession>
<dbReference type="Proteomes" id="UP000469346">
    <property type="component" value="Unassembled WGS sequence"/>
</dbReference>
<keyword evidence="2" id="KW-0406">Ion transport</keyword>
<dbReference type="SUPFAM" id="SSF52402">
    <property type="entry name" value="Adenine nucleotide alpha hydrolases-like"/>
    <property type="match status" value="1"/>
</dbReference>
<gene>
    <name evidence="5" type="ORF">G3N55_11560</name>
</gene>